<protein>
    <submittedName>
        <fullName evidence="2">Uncharacterized protein</fullName>
    </submittedName>
</protein>
<keyword evidence="1" id="KW-1133">Transmembrane helix</keyword>
<keyword evidence="1" id="KW-0812">Transmembrane</keyword>
<accession>A0A3N1DBI8</accession>
<dbReference type="RefSeq" id="WP_123669779.1">
    <property type="nucleotide sequence ID" value="NZ_RJKE01000001.1"/>
</dbReference>
<proteinExistence type="predicted"/>
<dbReference type="EMBL" id="RJKE01000001">
    <property type="protein sequence ID" value="ROO90885.1"/>
    <property type="molecule type" value="Genomic_DNA"/>
</dbReference>
<keyword evidence="1" id="KW-0472">Membrane</keyword>
<feature type="transmembrane region" description="Helical" evidence="1">
    <location>
        <begin position="34"/>
        <end position="56"/>
    </location>
</feature>
<evidence type="ECO:0000313" key="2">
    <source>
        <dbReference type="EMBL" id="ROO90885.1"/>
    </source>
</evidence>
<dbReference type="AlphaFoldDB" id="A0A3N1DBI8"/>
<evidence type="ECO:0000313" key="3">
    <source>
        <dbReference type="Proteomes" id="UP000272400"/>
    </source>
</evidence>
<keyword evidence="3" id="KW-1185">Reference proteome</keyword>
<comment type="caution">
    <text evidence="2">The sequence shown here is derived from an EMBL/GenBank/DDBJ whole genome shotgun (WGS) entry which is preliminary data.</text>
</comment>
<name>A0A3N1DBI8_9ACTN</name>
<dbReference type="Proteomes" id="UP000272400">
    <property type="component" value="Unassembled WGS sequence"/>
</dbReference>
<evidence type="ECO:0000256" key="1">
    <source>
        <dbReference type="SAM" id="Phobius"/>
    </source>
</evidence>
<gene>
    <name evidence="2" type="ORF">EDD29_8626</name>
</gene>
<reference evidence="2 3" key="1">
    <citation type="submission" date="2018-11" db="EMBL/GenBank/DDBJ databases">
        <title>Sequencing the genomes of 1000 actinobacteria strains.</title>
        <authorList>
            <person name="Klenk H.-P."/>
        </authorList>
    </citation>
    <scope>NUCLEOTIDE SEQUENCE [LARGE SCALE GENOMIC DNA]</scope>
    <source>
        <strain evidence="2 3">DSM 44254</strain>
    </source>
</reference>
<organism evidence="2 3">
    <name type="scientific">Actinocorallia herbida</name>
    <dbReference type="NCBI Taxonomy" id="58109"/>
    <lineage>
        <taxon>Bacteria</taxon>
        <taxon>Bacillati</taxon>
        <taxon>Actinomycetota</taxon>
        <taxon>Actinomycetes</taxon>
        <taxon>Streptosporangiales</taxon>
        <taxon>Thermomonosporaceae</taxon>
        <taxon>Actinocorallia</taxon>
    </lineage>
</organism>
<sequence length="72" mass="7884">MKWLKALGITAFWWLLIGTAAALAADLAFGLDDSLARLLIFVAFFVLGLIQAIRYLRSNGARGRIIPARPTP</sequence>